<protein>
    <submittedName>
        <fullName evidence="3">Uncharacterized protein</fullName>
    </submittedName>
</protein>
<organism evidence="3">
    <name type="scientific">uncultured Caudovirales phage</name>
    <dbReference type="NCBI Taxonomy" id="2100421"/>
    <lineage>
        <taxon>Viruses</taxon>
        <taxon>Duplodnaviria</taxon>
        <taxon>Heunggongvirae</taxon>
        <taxon>Uroviricota</taxon>
        <taxon>Caudoviricetes</taxon>
        <taxon>Peduoviridae</taxon>
        <taxon>Maltschvirus</taxon>
        <taxon>Maltschvirus maltsch</taxon>
    </lineage>
</organism>
<gene>
    <name evidence="3" type="ORF">UFOVP1384_53</name>
</gene>
<keyword evidence="2" id="KW-0472">Membrane</keyword>
<evidence type="ECO:0000313" key="3">
    <source>
        <dbReference type="EMBL" id="CAB4204337.1"/>
    </source>
</evidence>
<accession>A0A6J5S759</accession>
<keyword evidence="2" id="KW-1133">Transmembrane helix</keyword>
<dbReference type="EMBL" id="LR797341">
    <property type="protein sequence ID" value="CAB4204337.1"/>
    <property type="molecule type" value="Genomic_DNA"/>
</dbReference>
<feature type="transmembrane region" description="Helical" evidence="2">
    <location>
        <begin position="158"/>
        <end position="179"/>
    </location>
</feature>
<reference evidence="3" key="1">
    <citation type="submission" date="2020-05" db="EMBL/GenBank/DDBJ databases">
        <authorList>
            <person name="Chiriac C."/>
            <person name="Salcher M."/>
            <person name="Ghai R."/>
            <person name="Kavagutti S V."/>
        </authorList>
    </citation>
    <scope>NUCLEOTIDE SEQUENCE</scope>
</reference>
<feature type="coiled-coil region" evidence="1">
    <location>
        <begin position="296"/>
        <end position="330"/>
    </location>
</feature>
<name>A0A6J5S759_9CAUD</name>
<evidence type="ECO:0000256" key="1">
    <source>
        <dbReference type="SAM" id="Coils"/>
    </source>
</evidence>
<evidence type="ECO:0000256" key="2">
    <source>
        <dbReference type="SAM" id="Phobius"/>
    </source>
</evidence>
<keyword evidence="2" id="KW-0812">Transmembrane</keyword>
<feature type="coiled-coil region" evidence="1">
    <location>
        <begin position="15"/>
        <end position="49"/>
    </location>
</feature>
<keyword evidence="1" id="KW-0175">Coiled coil</keyword>
<proteinExistence type="predicted"/>
<sequence>MAIKETLAYDITVNNEAATASVGSFKKQLREANNELLNMASQFGEASNEALNAAKKVAKLKDSIGDAKALADTFNPDKKFVALGGALQGATAGFSALQGAMGLFGSEGKEVEKALLKVQSAMALQQGISGIAGAMDSFKMLGNEIKGNVTKAFSTLKGAIAATGIGLLVVGIGLLITNFEEVKKAMLNLIPGLSKVADFFGKMIDAVTDFVGVTSEADRALEALNQTTNDRNKVIDQQMKVLGAMGNKEGEIHKLRQERAANEVELLLAKTKRTKEEDDKITELNTQRTVNEIENNKRIQKERDEQRKIAEAARLKEQQHQDELNKQKADQAKVDNKLYIKSIEDAKQSEDIKGKEKIQIKAISDAGIISTTAMTEKQVLDIEKASAEEKKREAKILFDQRIAMASDSLNILSDIVGKESAAGKAMAISSALINTYLGISAGVKLGFPAAIPAVLAAAVTGFKAVKNIIATKVPGGGGGSGGGSVPSMGSMEAPIKPQAQTTTLSTQSINQIGVASSRAFVLETDVTNNQERIQRLNRAARIN</sequence>